<dbReference type="PROSITE" id="PS50081">
    <property type="entry name" value="ZF_DAG_PE_2"/>
    <property type="match status" value="1"/>
</dbReference>
<accession>A0A4V6I7G1</accession>
<dbReference type="InterPro" id="IPR038028">
    <property type="entry name" value="BPTF"/>
</dbReference>
<evidence type="ECO:0008006" key="8">
    <source>
        <dbReference type="Google" id="ProtNLM"/>
    </source>
</evidence>
<dbReference type="SMART" id="SM00571">
    <property type="entry name" value="DDT"/>
    <property type="match status" value="1"/>
</dbReference>
<evidence type="ECO:0000313" key="7">
    <source>
        <dbReference type="Proteomes" id="UP000298663"/>
    </source>
</evidence>
<dbReference type="PROSITE" id="PS50827">
    <property type="entry name" value="DDT"/>
    <property type="match status" value="1"/>
</dbReference>
<dbReference type="InterPro" id="IPR013083">
    <property type="entry name" value="Znf_RING/FYVE/PHD"/>
</dbReference>
<dbReference type="InterPro" id="IPR018501">
    <property type="entry name" value="DDT_dom"/>
</dbReference>
<evidence type="ECO:0000259" key="4">
    <source>
        <dbReference type="PROSITE" id="PS50081"/>
    </source>
</evidence>
<dbReference type="PANTHER" id="PTHR45975">
    <property type="entry name" value="NUCLEOSOME-REMODELING FACTOR SUBUNIT BPTF"/>
    <property type="match status" value="1"/>
</dbReference>
<dbReference type="GO" id="GO:0000978">
    <property type="term" value="F:RNA polymerase II cis-regulatory region sequence-specific DNA binding"/>
    <property type="evidence" value="ECO:0007669"/>
    <property type="project" value="TreeGrafter"/>
</dbReference>
<sequence length="721" mass="83606">MSTPVTRRSSRARIRTPQTGGGRYSPPPPSPGIVVKGKTPKGRPKTVKEERTSAPRSTPSNRSTPMRTSKPRKLDRGIENSLPEFMQIPEYSSSEDEKSDDSDASEVHSPEEDCSFLEDEELDYESATIEELNEEDFSEDEDVPDFPLPVGSDDIPLEPENLLDALEVYETCRTHYRLLMLSPFCIDDFVRVLRSQEQSRLLAEIHIAFLKFALRDDEDEQMIMASNDLNPSFSLLVALLEPMTYAEVLRQYVESDMYRFPNDVRKILNETNYPFCGAKERLLVLRFLCRRFYESGIFRHAARQESKYKHDDYCRDCSLHKSALPGMVYKCSFCEAIYHTSCLEQMNGCLPQNLDTWECLICELHKKTPGVSITDLPPENSNLRLEHLGEDRSNRVYWFVGRRLLVVDPTKKNVVYYSTIPQLYPLLHSIGDGRYEKRLHRRLNAEFQRIEGEMRVTLELTLKRYDQLAKHKTDLIRDVYFVLDNVIRMAQIYHKYNEEDVREKECDLVSSIRNACGIDQNGQLIDNFWVTEYTEAEIAEIGEDLTQVPRSERVENLIRRRANGFRLGLIENDFRSYENQYACNDYARSPQVRAKERDRKKYMNVKFALDVNFAWTCPKGRDLFGPAFQTCKSLQWTLDEFRKKIPKPLFHRLWADYQETFKNNLDSADTVWKLKMVLNVRSGNPCSQVSGGTLSATRRCIDTASTRKSSRGRKILLNLAA</sequence>
<comment type="caution">
    <text evidence="6">The sequence shown here is derived from an EMBL/GenBank/DDBJ whole genome shotgun (WGS) entry which is preliminary data.</text>
</comment>
<dbReference type="EMBL" id="AZBU02000001">
    <property type="protein sequence ID" value="TMS34943.1"/>
    <property type="molecule type" value="Genomic_DNA"/>
</dbReference>
<comment type="subcellular location">
    <subcellularLocation>
        <location evidence="1">Nucleus</location>
    </subcellularLocation>
</comment>
<dbReference type="GO" id="GO:0016589">
    <property type="term" value="C:NURF complex"/>
    <property type="evidence" value="ECO:0007669"/>
    <property type="project" value="InterPro"/>
</dbReference>
<dbReference type="OrthoDB" id="784962at2759"/>
<dbReference type="InterPro" id="IPR011011">
    <property type="entry name" value="Znf_FYVE_PHD"/>
</dbReference>
<dbReference type="Gene3D" id="3.30.40.10">
    <property type="entry name" value="Zinc/RING finger domain, C3HC4 (zinc finger)"/>
    <property type="match status" value="1"/>
</dbReference>
<keyword evidence="7" id="KW-1185">Reference proteome</keyword>
<feature type="compositionally biased region" description="Acidic residues" evidence="3">
    <location>
        <begin position="93"/>
        <end position="104"/>
    </location>
</feature>
<evidence type="ECO:0000313" key="6">
    <source>
        <dbReference type="EMBL" id="TMS34943.1"/>
    </source>
</evidence>
<dbReference type="AlphaFoldDB" id="A0A4V6I7G1"/>
<evidence type="ECO:0000259" key="5">
    <source>
        <dbReference type="PROSITE" id="PS50827"/>
    </source>
</evidence>
<proteinExistence type="predicted"/>
<evidence type="ECO:0000256" key="1">
    <source>
        <dbReference type="ARBA" id="ARBA00004123"/>
    </source>
</evidence>
<reference evidence="6 7" key="1">
    <citation type="journal article" date="2015" name="Genome Biol.">
        <title>Comparative genomics of Steinernema reveals deeply conserved gene regulatory networks.</title>
        <authorList>
            <person name="Dillman A.R."/>
            <person name="Macchietto M."/>
            <person name="Porter C.F."/>
            <person name="Rogers A."/>
            <person name="Williams B."/>
            <person name="Antoshechkin I."/>
            <person name="Lee M.M."/>
            <person name="Goodwin Z."/>
            <person name="Lu X."/>
            <person name="Lewis E.E."/>
            <person name="Goodrich-Blair H."/>
            <person name="Stock S.P."/>
            <person name="Adams B.J."/>
            <person name="Sternberg P.W."/>
            <person name="Mortazavi A."/>
        </authorList>
    </citation>
    <scope>NUCLEOTIDE SEQUENCE [LARGE SCALE GENOMIC DNA]</scope>
    <source>
        <strain evidence="6 7">ALL</strain>
    </source>
</reference>
<dbReference type="STRING" id="34508.A0A4V6I7G1"/>
<gene>
    <name evidence="6" type="ORF">L596_002437</name>
</gene>
<evidence type="ECO:0000256" key="3">
    <source>
        <dbReference type="SAM" id="MobiDB-lite"/>
    </source>
</evidence>
<organism evidence="6 7">
    <name type="scientific">Steinernema carpocapsae</name>
    <name type="common">Entomopathogenic nematode</name>
    <dbReference type="NCBI Taxonomy" id="34508"/>
    <lineage>
        <taxon>Eukaryota</taxon>
        <taxon>Metazoa</taxon>
        <taxon>Ecdysozoa</taxon>
        <taxon>Nematoda</taxon>
        <taxon>Chromadorea</taxon>
        <taxon>Rhabditida</taxon>
        <taxon>Tylenchina</taxon>
        <taxon>Panagrolaimomorpha</taxon>
        <taxon>Strongyloidoidea</taxon>
        <taxon>Steinernematidae</taxon>
        <taxon>Steinernema</taxon>
    </lineage>
</organism>
<dbReference type="Proteomes" id="UP000298663">
    <property type="component" value="Chromosome X"/>
</dbReference>
<keyword evidence="2" id="KW-0539">Nucleus</keyword>
<reference evidence="6 7" key="2">
    <citation type="journal article" date="2019" name="G3 (Bethesda)">
        <title>Hybrid Assembly of the Genome of the Entomopathogenic Nematode Steinernema carpocapsae Identifies the X-Chromosome.</title>
        <authorList>
            <person name="Serra L."/>
            <person name="Macchietto M."/>
            <person name="Macias-Munoz A."/>
            <person name="McGill C.J."/>
            <person name="Rodriguez I.M."/>
            <person name="Rodriguez B."/>
            <person name="Murad R."/>
            <person name="Mortazavi A."/>
        </authorList>
    </citation>
    <scope>NUCLEOTIDE SEQUENCE [LARGE SCALE GENOMIC DNA]</scope>
    <source>
        <strain evidence="6 7">ALL</strain>
    </source>
</reference>
<dbReference type="EMBL" id="CM016762">
    <property type="protein sequence ID" value="TMS34943.1"/>
    <property type="molecule type" value="Genomic_DNA"/>
</dbReference>
<dbReference type="SUPFAM" id="SSF57903">
    <property type="entry name" value="FYVE/PHD zinc finger"/>
    <property type="match status" value="1"/>
</dbReference>
<dbReference type="InterPro" id="IPR002219">
    <property type="entry name" value="PKC_DAG/PE"/>
</dbReference>
<feature type="compositionally biased region" description="Polar residues" evidence="3">
    <location>
        <begin position="54"/>
        <end position="67"/>
    </location>
</feature>
<dbReference type="Pfam" id="PF02791">
    <property type="entry name" value="DDT"/>
    <property type="match status" value="1"/>
</dbReference>
<evidence type="ECO:0000256" key="2">
    <source>
        <dbReference type="ARBA" id="ARBA00023242"/>
    </source>
</evidence>
<name>A0A4V6I7G1_STECR</name>
<dbReference type="GO" id="GO:0006357">
    <property type="term" value="P:regulation of transcription by RNA polymerase II"/>
    <property type="evidence" value="ECO:0007669"/>
    <property type="project" value="InterPro"/>
</dbReference>
<feature type="region of interest" description="Disordered" evidence="3">
    <location>
        <begin position="1"/>
        <end position="118"/>
    </location>
</feature>
<protein>
    <recommendedName>
        <fullName evidence="8">DDT domain-containing protein</fullName>
    </recommendedName>
</protein>
<feature type="domain" description="DDT" evidence="5">
    <location>
        <begin position="159"/>
        <end position="219"/>
    </location>
</feature>
<feature type="domain" description="Phorbol-ester/DAG-type" evidence="4">
    <location>
        <begin position="299"/>
        <end position="349"/>
    </location>
</feature>
<dbReference type="PANTHER" id="PTHR45975:SF2">
    <property type="entry name" value="NUCLEOSOME-REMODELING FACTOR SUBUNIT BPTF"/>
    <property type="match status" value="1"/>
</dbReference>